<evidence type="ECO:0000256" key="1">
    <source>
        <dbReference type="SAM" id="MobiDB-lite"/>
    </source>
</evidence>
<sequence length="232" mass="25052">MSYSLEGYVDVAQRIRQLRAKHPEAVLRPYDPANPFRIIEIGGREFIVYTAACYRTPDDTMPAIAVAAEPALGNTNFTKNSEVMNAETSAWGRAIMACLAVDEPHIASANEVMNRKEDFNMPPSGKTAHPAGANRKAKSAPADDSTEPTPQEIAEAFGGEIITSPQPQRERVTGLTVVASGKQLGLIEKLAREKHVTDLPDFITHAIGRSVTTVNEIAGKEASVVIKALMSL</sequence>
<name>A0A6J5S5Y5_9CAUD</name>
<evidence type="ECO:0000313" key="3">
    <source>
        <dbReference type="EMBL" id="CAB5230085.1"/>
    </source>
</evidence>
<protein>
    <submittedName>
        <fullName evidence="2">Uncharacterized protein</fullName>
    </submittedName>
</protein>
<gene>
    <name evidence="2" type="ORF">UFOVP1389_10</name>
    <name evidence="3" type="ORF">UFOVP1566_40</name>
</gene>
<evidence type="ECO:0000313" key="2">
    <source>
        <dbReference type="EMBL" id="CAB4203919.1"/>
    </source>
</evidence>
<dbReference type="EMBL" id="LR798417">
    <property type="protein sequence ID" value="CAB5230085.1"/>
    <property type="molecule type" value="Genomic_DNA"/>
</dbReference>
<organism evidence="2">
    <name type="scientific">uncultured Caudovirales phage</name>
    <dbReference type="NCBI Taxonomy" id="2100421"/>
    <lineage>
        <taxon>Viruses</taxon>
        <taxon>Duplodnaviria</taxon>
        <taxon>Heunggongvirae</taxon>
        <taxon>Uroviricota</taxon>
        <taxon>Caudoviricetes</taxon>
        <taxon>Peduoviridae</taxon>
        <taxon>Maltschvirus</taxon>
        <taxon>Maltschvirus maltsch</taxon>
    </lineage>
</organism>
<reference evidence="2" key="1">
    <citation type="submission" date="2020-05" db="EMBL/GenBank/DDBJ databases">
        <authorList>
            <person name="Chiriac C."/>
            <person name="Salcher M."/>
            <person name="Ghai R."/>
            <person name="Kavagutti S V."/>
        </authorList>
    </citation>
    <scope>NUCLEOTIDE SEQUENCE</scope>
</reference>
<accession>A0A6J5S5Y5</accession>
<proteinExistence type="predicted"/>
<dbReference type="EMBL" id="LR797342">
    <property type="protein sequence ID" value="CAB4203919.1"/>
    <property type="molecule type" value="Genomic_DNA"/>
</dbReference>
<feature type="region of interest" description="Disordered" evidence="1">
    <location>
        <begin position="116"/>
        <end position="150"/>
    </location>
</feature>